<evidence type="ECO:0000259" key="2">
    <source>
        <dbReference type="Pfam" id="PF00534"/>
    </source>
</evidence>
<keyword evidence="4" id="KW-1185">Reference proteome</keyword>
<dbReference type="EMBL" id="JAQMUC010000059">
    <property type="protein sequence ID" value="MDB9536230.1"/>
    <property type="molecule type" value="Genomic_DNA"/>
</dbReference>
<dbReference type="PANTHER" id="PTHR46401">
    <property type="entry name" value="GLYCOSYLTRANSFERASE WBBK-RELATED"/>
    <property type="match status" value="1"/>
</dbReference>
<feature type="domain" description="Glycosyl transferase family 1" evidence="2">
    <location>
        <begin position="237"/>
        <end position="393"/>
    </location>
</feature>
<proteinExistence type="predicted"/>
<evidence type="ECO:0000256" key="1">
    <source>
        <dbReference type="ARBA" id="ARBA00022679"/>
    </source>
</evidence>
<evidence type="ECO:0000313" key="3">
    <source>
        <dbReference type="EMBL" id="MDB9536230.1"/>
    </source>
</evidence>
<organism evidence="3 4">
    <name type="scientific">Dolichospermum planctonicum CS-1226</name>
    <dbReference type="NCBI Taxonomy" id="3021751"/>
    <lineage>
        <taxon>Bacteria</taxon>
        <taxon>Bacillati</taxon>
        <taxon>Cyanobacteriota</taxon>
        <taxon>Cyanophyceae</taxon>
        <taxon>Nostocales</taxon>
        <taxon>Aphanizomenonaceae</taxon>
        <taxon>Dolichospermum</taxon>
        <taxon>Dolichospermum planctonicum</taxon>
    </lineage>
</organism>
<sequence length="422" mass="48355">MSNLRISLIHQINPSFAQNAALAFAEANFLKEVITPIAYNPQAPVWQYLNLLPKQLRTFISNELSRRTWLSPHGVPIKTYPWQEITRIFLLRTNLARSSFFRHINLVAWVYVCLDNHVANHHLRDLDAIYTYEDLAATTFDKAKQQGILCLYDLPIPYYQMTGNIMGQEADLFPEIAAAIETIREPAWKIERKKQEIELADHIFVASSFTKKSLLEIGIQEKKITVIPYGAPVDYFQPRPKKDNCFRALFVGRVSPRKGVHYLLPAWQDLKLDNAELVLVGQNLFPPGWLEQYKNICRHVPSVPHLLLNDYYSSANVLVFPSLVEGFALVLLEAMACGIPIITTPHTAGPDIITDGVEGFIIPIRDVEALKDKLEWCYSHPQELAEMGRAARRKAEELNWGLYRQRLANKVQLLLNIHKTYE</sequence>
<gene>
    <name evidence="3" type="ORF">PN451_10380</name>
</gene>
<dbReference type="SUPFAM" id="SSF53756">
    <property type="entry name" value="UDP-Glycosyltransferase/glycogen phosphorylase"/>
    <property type="match status" value="1"/>
</dbReference>
<dbReference type="CDD" id="cd03801">
    <property type="entry name" value="GT4_PimA-like"/>
    <property type="match status" value="1"/>
</dbReference>
<dbReference type="Proteomes" id="UP001211249">
    <property type="component" value="Unassembled WGS sequence"/>
</dbReference>
<comment type="caution">
    <text evidence="3">The sequence shown here is derived from an EMBL/GenBank/DDBJ whole genome shotgun (WGS) entry which is preliminary data.</text>
</comment>
<protein>
    <submittedName>
        <fullName evidence="3">Glycosyltransferase family 4 protein</fullName>
    </submittedName>
</protein>
<reference evidence="3 4" key="1">
    <citation type="submission" date="2023-01" db="EMBL/GenBank/DDBJ databases">
        <title>Genomes from the Australian National Cyanobacteria Reference Collection.</title>
        <authorList>
            <person name="Willis A."/>
            <person name="Lee E.M.F."/>
        </authorList>
    </citation>
    <scope>NUCLEOTIDE SEQUENCE [LARGE SCALE GENOMIC DNA]</scope>
    <source>
        <strain evidence="3 4">CS-1226</strain>
    </source>
</reference>
<dbReference type="InterPro" id="IPR001296">
    <property type="entry name" value="Glyco_trans_1"/>
</dbReference>
<name>A0ABT5AG20_9CYAN</name>
<dbReference type="RefSeq" id="WP_271796056.1">
    <property type="nucleotide sequence ID" value="NZ_JAQMUC010000059.1"/>
</dbReference>
<dbReference type="Gene3D" id="3.40.50.2000">
    <property type="entry name" value="Glycogen Phosphorylase B"/>
    <property type="match status" value="1"/>
</dbReference>
<evidence type="ECO:0000313" key="4">
    <source>
        <dbReference type="Proteomes" id="UP001211249"/>
    </source>
</evidence>
<accession>A0ABT5AG20</accession>
<dbReference type="PANTHER" id="PTHR46401:SF2">
    <property type="entry name" value="GLYCOSYLTRANSFERASE WBBK-RELATED"/>
    <property type="match status" value="1"/>
</dbReference>
<keyword evidence="1" id="KW-0808">Transferase</keyword>
<dbReference type="Pfam" id="PF00534">
    <property type="entry name" value="Glycos_transf_1"/>
    <property type="match status" value="1"/>
</dbReference>